<evidence type="ECO:0000313" key="3">
    <source>
        <dbReference type="Proteomes" id="UP000325598"/>
    </source>
</evidence>
<feature type="transmembrane region" description="Helical" evidence="1">
    <location>
        <begin position="52"/>
        <end position="72"/>
    </location>
</feature>
<evidence type="ECO:0000256" key="1">
    <source>
        <dbReference type="SAM" id="Phobius"/>
    </source>
</evidence>
<keyword evidence="1" id="KW-0812">Transmembrane</keyword>
<keyword evidence="1" id="KW-1133">Transmembrane helix</keyword>
<reference evidence="2 3" key="1">
    <citation type="submission" date="2019-10" db="EMBL/GenBank/DDBJ databases">
        <title>Whole genome shotgun sequence of Streptomyces angustmyceticus NBRC 3934.</title>
        <authorList>
            <person name="Hosoyama A."/>
            <person name="Ichikawa N."/>
            <person name="Kimura A."/>
            <person name="Kitahashi Y."/>
            <person name="Komaki H."/>
            <person name="Uohara A."/>
        </authorList>
    </citation>
    <scope>NUCLEOTIDE SEQUENCE [LARGE SCALE GENOMIC DNA]</scope>
    <source>
        <strain evidence="2 3">NBRC 3934</strain>
    </source>
</reference>
<protein>
    <submittedName>
        <fullName evidence="2">Uncharacterized protein</fullName>
    </submittedName>
</protein>
<dbReference type="EMBL" id="BLAG01000004">
    <property type="protein sequence ID" value="GES27883.1"/>
    <property type="molecule type" value="Genomic_DNA"/>
</dbReference>
<dbReference type="RefSeq" id="WP_143589151.1">
    <property type="nucleotide sequence ID" value="NZ_BLAG01000004.1"/>
</dbReference>
<accession>A0A5J4L196</accession>
<evidence type="ECO:0000313" key="2">
    <source>
        <dbReference type="EMBL" id="GES27883.1"/>
    </source>
</evidence>
<proteinExistence type="predicted"/>
<dbReference type="Proteomes" id="UP000325598">
    <property type="component" value="Unassembled WGS sequence"/>
</dbReference>
<comment type="caution">
    <text evidence="2">The sequence shown here is derived from an EMBL/GenBank/DDBJ whole genome shotgun (WGS) entry which is preliminary data.</text>
</comment>
<keyword evidence="3" id="KW-1185">Reference proteome</keyword>
<gene>
    <name evidence="2" type="ORF">San01_03700</name>
</gene>
<organism evidence="2 3">
    <name type="scientific">Streptomyces angustmyceticus</name>
    <dbReference type="NCBI Taxonomy" id="285578"/>
    <lineage>
        <taxon>Bacteria</taxon>
        <taxon>Bacillati</taxon>
        <taxon>Actinomycetota</taxon>
        <taxon>Actinomycetes</taxon>
        <taxon>Kitasatosporales</taxon>
        <taxon>Streptomycetaceae</taxon>
        <taxon>Streptomyces</taxon>
    </lineage>
</organism>
<feature type="transmembrane region" description="Helical" evidence="1">
    <location>
        <begin position="27"/>
        <end position="46"/>
    </location>
</feature>
<keyword evidence="1" id="KW-0472">Membrane</keyword>
<dbReference type="AlphaFoldDB" id="A0A5J4L196"/>
<sequence length="102" mass="10878">MLHLPEFVASLPAESPLRGKYGQPPEYVMQWLLPVGAVVAGVLLLLSGAPAAGVLLLTVGAGLGFLFSRLAAAAEEARERWARSLYCRQCPATFPREDAVTV</sequence>
<name>A0A5J4L196_9ACTN</name>